<feature type="transmembrane region" description="Helical" evidence="1">
    <location>
        <begin position="175"/>
        <end position="193"/>
    </location>
</feature>
<proteinExistence type="predicted"/>
<evidence type="ECO:0000259" key="2">
    <source>
        <dbReference type="SMART" id="SM00014"/>
    </source>
</evidence>
<dbReference type="Proteomes" id="UP001203410">
    <property type="component" value="Unassembled WGS sequence"/>
</dbReference>
<feature type="transmembrane region" description="Helical" evidence="1">
    <location>
        <begin position="148"/>
        <end position="169"/>
    </location>
</feature>
<sequence length="218" mass="23075">MTIFSRAITALFLAILFLLLAVSGGPLSGWDTAVASWFGEFRAEALDAARWAAVLTTIGGAYVTLGSALVGTLWLLVRRMPRRALLLAATVLLERLSVELMKDGFGRPRPEVENLPTSLAFPSGHAANSMTAFLAIALIAVPAPYRRPAILVALAVSFIVGATRLVLGVHWASDVFGGWIFGLLAVGLAVTIGERSAALHLEAQHDIVARHGTPVGKD</sequence>
<protein>
    <submittedName>
        <fullName evidence="3">Phosphatase PAP2 family protein</fullName>
    </submittedName>
</protein>
<dbReference type="RefSeq" id="WP_249903220.1">
    <property type="nucleotide sequence ID" value="NZ_JAMGBA010000001.1"/>
</dbReference>
<feature type="domain" description="Phosphatidic acid phosphatase type 2/haloperoxidase" evidence="2">
    <location>
        <begin position="84"/>
        <end position="190"/>
    </location>
</feature>
<evidence type="ECO:0000256" key="1">
    <source>
        <dbReference type="SAM" id="Phobius"/>
    </source>
</evidence>
<accession>A0ABT0RS86</accession>
<keyword evidence="1" id="KW-1133">Transmembrane helix</keyword>
<evidence type="ECO:0000313" key="3">
    <source>
        <dbReference type="EMBL" id="MCL6697873.1"/>
    </source>
</evidence>
<dbReference type="InterPro" id="IPR000326">
    <property type="entry name" value="PAP2/HPO"/>
</dbReference>
<dbReference type="PANTHER" id="PTHR14969:SF13">
    <property type="entry name" value="AT30094P"/>
    <property type="match status" value="1"/>
</dbReference>
<feature type="transmembrane region" description="Helical" evidence="1">
    <location>
        <begin position="48"/>
        <end position="77"/>
    </location>
</feature>
<dbReference type="SUPFAM" id="SSF48317">
    <property type="entry name" value="Acid phosphatase/Vanadium-dependent haloperoxidase"/>
    <property type="match status" value="1"/>
</dbReference>
<dbReference type="Pfam" id="PF01569">
    <property type="entry name" value="PAP2"/>
    <property type="match status" value="1"/>
</dbReference>
<keyword evidence="1" id="KW-0472">Membrane</keyword>
<dbReference type="CDD" id="cd03392">
    <property type="entry name" value="PAP2_like_2"/>
    <property type="match status" value="1"/>
</dbReference>
<comment type="caution">
    <text evidence="3">The sequence shown here is derived from an EMBL/GenBank/DDBJ whole genome shotgun (WGS) entry which is preliminary data.</text>
</comment>
<keyword evidence="4" id="KW-1185">Reference proteome</keyword>
<dbReference type="InterPro" id="IPR036938">
    <property type="entry name" value="PAP2/HPO_sf"/>
</dbReference>
<dbReference type="PANTHER" id="PTHR14969">
    <property type="entry name" value="SPHINGOSINE-1-PHOSPHATE PHOSPHOHYDROLASE"/>
    <property type="match status" value="1"/>
</dbReference>
<dbReference type="Gene3D" id="1.20.144.10">
    <property type="entry name" value="Phosphatidic acid phosphatase type 2/haloperoxidase"/>
    <property type="match status" value="2"/>
</dbReference>
<keyword evidence="1" id="KW-0812">Transmembrane</keyword>
<name>A0ABT0RS86_9SPHN</name>
<dbReference type="SMART" id="SM00014">
    <property type="entry name" value="acidPPc"/>
    <property type="match status" value="1"/>
</dbReference>
<reference evidence="3 4" key="1">
    <citation type="submission" date="2022-05" db="EMBL/GenBank/DDBJ databases">
        <authorList>
            <person name="Jo J.-H."/>
            <person name="Im W.-T."/>
        </authorList>
    </citation>
    <scope>NUCLEOTIDE SEQUENCE [LARGE SCALE GENOMIC DNA]</scope>
    <source>
        <strain evidence="3 4">NSE70-1</strain>
    </source>
</reference>
<organism evidence="3 4">
    <name type="scientific">Sphingomonas caseinilyticus</name>
    <dbReference type="NCBI Taxonomy" id="2908205"/>
    <lineage>
        <taxon>Bacteria</taxon>
        <taxon>Pseudomonadati</taxon>
        <taxon>Pseudomonadota</taxon>
        <taxon>Alphaproteobacteria</taxon>
        <taxon>Sphingomonadales</taxon>
        <taxon>Sphingomonadaceae</taxon>
        <taxon>Sphingomonas</taxon>
    </lineage>
</organism>
<gene>
    <name evidence="3" type="ORF">LZ496_03630</name>
</gene>
<evidence type="ECO:0000313" key="4">
    <source>
        <dbReference type="Proteomes" id="UP001203410"/>
    </source>
</evidence>
<dbReference type="EMBL" id="JAMGBA010000001">
    <property type="protein sequence ID" value="MCL6697873.1"/>
    <property type="molecule type" value="Genomic_DNA"/>
</dbReference>